<sequence>MERLIELNAKIADMLAVPLMIFLIGGGIFLTIKLRFFQFKHFPHMMTFTFRTMFKKGDGEGTVTPFQAVAGAMASTIGAANIIGVPVAIAFGGPGAVFWMWLIALIGMATKYSEVVLGVKYRTVNKAGAYVGGPMYYIDKGLGWKWLAVLLAGAQLFVVFSSASVQANSLAGVLEGSFQIPSIVTGIVVSVLIILVMAGGIKTIGTFAERAVPSMVLVYMGAAIIVLLFHIDAVPHAFYLIFQHAFAPISAVGGFAGAALAAVIRWGVARGLYSNEAGMGSAAIAHAGAQNKNPATQGFWGVFEVFIDTMVVCTITALVILTTDVWTAVGPDRAENMTMLALAEVFGQSAAGLIISVTLFVFALTTMLMVIYFGEKQAEYLFGYKASIVFRYVFISSILVGAASNLLFVWSLLDIAMVFVVVPNMIAVMLLSGKVKEITRSYFSKKQDHGENHKTNKHMEQL</sequence>
<keyword evidence="6 9" id="KW-0769">Symport</keyword>
<dbReference type="PANTHER" id="PTHR30330:SF3">
    <property type="entry name" value="TRANSCRIPTIONAL REGULATOR, LRP FAMILY"/>
    <property type="match status" value="1"/>
</dbReference>
<evidence type="ECO:0000256" key="5">
    <source>
        <dbReference type="ARBA" id="ARBA00022692"/>
    </source>
</evidence>
<feature type="transmembrane region" description="Helical" evidence="9">
    <location>
        <begin position="237"/>
        <end position="264"/>
    </location>
</feature>
<feature type="transmembrane region" description="Helical" evidence="9">
    <location>
        <begin position="68"/>
        <end position="92"/>
    </location>
</feature>
<dbReference type="RefSeq" id="WP_217635740.1">
    <property type="nucleotide sequence ID" value="NZ_FNDK01000011.1"/>
</dbReference>
<feature type="transmembrane region" description="Helical" evidence="9">
    <location>
        <begin position="381"/>
        <end position="402"/>
    </location>
</feature>
<keyword evidence="11" id="KW-1185">Reference proteome</keyword>
<keyword evidence="3 9" id="KW-0813">Transport</keyword>
<feature type="transmembrane region" description="Helical" evidence="9">
    <location>
        <begin position="305"/>
        <end position="329"/>
    </location>
</feature>
<accession>A0A1G8F3Z2</accession>
<feature type="transmembrane region" description="Helical" evidence="9">
    <location>
        <begin position="180"/>
        <end position="199"/>
    </location>
</feature>
<feature type="transmembrane region" description="Helical" evidence="9">
    <location>
        <begin position="211"/>
        <end position="231"/>
    </location>
</feature>
<keyword evidence="5 9" id="KW-0812">Transmembrane</keyword>
<evidence type="ECO:0000256" key="2">
    <source>
        <dbReference type="ARBA" id="ARBA00009261"/>
    </source>
</evidence>
<feature type="transmembrane region" description="Helical" evidence="9">
    <location>
        <begin position="349"/>
        <end position="374"/>
    </location>
</feature>
<evidence type="ECO:0000256" key="7">
    <source>
        <dbReference type="ARBA" id="ARBA00022989"/>
    </source>
</evidence>
<dbReference type="GO" id="GO:0005886">
    <property type="term" value="C:plasma membrane"/>
    <property type="evidence" value="ECO:0007669"/>
    <property type="project" value="UniProtKB-SubCell"/>
</dbReference>
<dbReference type="PANTHER" id="PTHR30330">
    <property type="entry name" value="AGSS FAMILY TRANSPORTER, SODIUM-ALANINE"/>
    <property type="match status" value="1"/>
</dbReference>
<evidence type="ECO:0000256" key="4">
    <source>
        <dbReference type="ARBA" id="ARBA00022475"/>
    </source>
</evidence>
<feature type="transmembrane region" description="Helical" evidence="9">
    <location>
        <begin position="142"/>
        <end position="160"/>
    </location>
</feature>
<organism evidence="10 11">
    <name type="scientific">Alteribacillus persepolensis</name>
    <dbReference type="NCBI Taxonomy" id="568899"/>
    <lineage>
        <taxon>Bacteria</taxon>
        <taxon>Bacillati</taxon>
        <taxon>Bacillota</taxon>
        <taxon>Bacilli</taxon>
        <taxon>Bacillales</taxon>
        <taxon>Bacillaceae</taxon>
        <taxon>Alteribacillus</taxon>
    </lineage>
</organism>
<name>A0A1G8F3Z2_9BACI</name>
<comment type="similarity">
    <text evidence="2 9">Belongs to the alanine or glycine:cation symporter (AGCS) (TC 2.A.25) family.</text>
</comment>
<feature type="transmembrane region" description="Helical" evidence="9">
    <location>
        <begin position="408"/>
        <end position="431"/>
    </location>
</feature>
<dbReference type="GO" id="GO:0005283">
    <property type="term" value="F:amino acid:sodium symporter activity"/>
    <property type="evidence" value="ECO:0007669"/>
    <property type="project" value="InterPro"/>
</dbReference>
<dbReference type="Gene3D" id="1.20.1740.10">
    <property type="entry name" value="Amino acid/polyamine transporter I"/>
    <property type="match status" value="1"/>
</dbReference>
<dbReference type="InterPro" id="IPR001463">
    <property type="entry name" value="Na/Ala_symport"/>
</dbReference>
<evidence type="ECO:0000256" key="9">
    <source>
        <dbReference type="RuleBase" id="RU363064"/>
    </source>
</evidence>
<protein>
    <submittedName>
        <fullName evidence="10">Alanine or glycine:cation symporter, AGCS family</fullName>
    </submittedName>
</protein>
<evidence type="ECO:0000256" key="6">
    <source>
        <dbReference type="ARBA" id="ARBA00022847"/>
    </source>
</evidence>
<evidence type="ECO:0000313" key="10">
    <source>
        <dbReference type="EMBL" id="SDH76826.1"/>
    </source>
</evidence>
<evidence type="ECO:0000256" key="3">
    <source>
        <dbReference type="ARBA" id="ARBA00022448"/>
    </source>
</evidence>
<gene>
    <name evidence="10" type="ORF">SAMN05192534_11128</name>
</gene>
<reference evidence="10 11" key="1">
    <citation type="submission" date="2016-10" db="EMBL/GenBank/DDBJ databases">
        <authorList>
            <person name="de Groot N.N."/>
        </authorList>
    </citation>
    <scope>NUCLEOTIDE SEQUENCE [LARGE SCALE GENOMIC DNA]</scope>
    <source>
        <strain evidence="10 11">DSM 21632</strain>
    </source>
</reference>
<dbReference type="PRINTS" id="PR00175">
    <property type="entry name" value="NAALASMPORT"/>
</dbReference>
<dbReference type="PROSITE" id="PS00873">
    <property type="entry name" value="NA_ALANINE_SYMP"/>
    <property type="match status" value="1"/>
</dbReference>
<evidence type="ECO:0000313" key="11">
    <source>
        <dbReference type="Proteomes" id="UP000199163"/>
    </source>
</evidence>
<keyword evidence="8 9" id="KW-0472">Membrane</keyword>
<feature type="transmembrane region" description="Helical" evidence="9">
    <location>
        <begin position="15"/>
        <end position="36"/>
    </location>
</feature>
<dbReference type="Pfam" id="PF01235">
    <property type="entry name" value="Na_Ala_symp"/>
    <property type="match status" value="1"/>
</dbReference>
<dbReference type="EMBL" id="FNDK01000011">
    <property type="protein sequence ID" value="SDH76826.1"/>
    <property type="molecule type" value="Genomic_DNA"/>
</dbReference>
<feature type="transmembrane region" description="Helical" evidence="9">
    <location>
        <begin position="98"/>
        <end position="121"/>
    </location>
</feature>
<keyword evidence="4 9" id="KW-1003">Cell membrane</keyword>
<evidence type="ECO:0000256" key="1">
    <source>
        <dbReference type="ARBA" id="ARBA00004651"/>
    </source>
</evidence>
<dbReference type="Proteomes" id="UP000199163">
    <property type="component" value="Unassembled WGS sequence"/>
</dbReference>
<evidence type="ECO:0000256" key="8">
    <source>
        <dbReference type="ARBA" id="ARBA00023136"/>
    </source>
</evidence>
<comment type="subcellular location">
    <subcellularLocation>
        <location evidence="1 9">Cell membrane</location>
        <topology evidence="1 9">Multi-pass membrane protein</topology>
    </subcellularLocation>
</comment>
<dbReference type="AlphaFoldDB" id="A0A1G8F3Z2"/>
<proteinExistence type="inferred from homology"/>
<keyword evidence="7 9" id="KW-1133">Transmembrane helix</keyword>
<dbReference type="NCBIfam" id="TIGR00835">
    <property type="entry name" value="agcS"/>
    <property type="match status" value="1"/>
</dbReference>